<gene>
    <name evidence="4" type="ORF">HMPREF1318_1948</name>
</gene>
<organism evidence="4 5">
    <name type="scientific">Actinomyces massiliensis F0489</name>
    <dbReference type="NCBI Taxonomy" id="1125718"/>
    <lineage>
        <taxon>Bacteria</taxon>
        <taxon>Bacillati</taxon>
        <taxon>Actinomycetota</taxon>
        <taxon>Actinomycetes</taxon>
        <taxon>Actinomycetales</taxon>
        <taxon>Actinomycetaceae</taxon>
        <taxon>Actinomyces</taxon>
    </lineage>
</organism>
<keyword evidence="2" id="KW-0472">Membrane</keyword>
<accession>J0NHH5</accession>
<dbReference type="AlphaFoldDB" id="J0NHH5"/>
<feature type="compositionally biased region" description="Basic and acidic residues" evidence="1">
    <location>
        <begin position="23"/>
        <end position="34"/>
    </location>
</feature>
<feature type="region of interest" description="Disordered" evidence="1">
    <location>
        <begin position="83"/>
        <end position="148"/>
    </location>
</feature>
<dbReference type="Proteomes" id="UP000002941">
    <property type="component" value="Unassembled WGS sequence"/>
</dbReference>
<evidence type="ECO:0000256" key="1">
    <source>
        <dbReference type="SAM" id="MobiDB-lite"/>
    </source>
</evidence>
<comment type="caution">
    <text evidence="4">The sequence shown here is derived from an EMBL/GenBank/DDBJ whole genome shotgun (WGS) entry which is preliminary data.</text>
</comment>
<keyword evidence="2" id="KW-0812">Transmembrane</keyword>
<feature type="region of interest" description="Disordered" evidence="1">
    <location>
        <begin position="290"/>
        <end position="313"/>
    </location>
</feature>
<dbReference type="RefSeq" id="WP_008730565.1">
    <property type="nucleotide sequence ID" value="NZ_AKFT01000057.1"/>
</dbReference>
<keyword evidence="5" id="KW-1185">Reference proteome</keyword>
<reference evidence="4 5" key="1">
    <citation type="submission" date="2012-05" db="EMBL/GenBank/DDBJ databases">
        <authorList>
            <person name="Harkins D.M."/>
            <person name="Madupu R."/>
            <person name="Durkin A.S."/>
            <person name="Torralba M."/>
            <person name="Methe B."/>
            <person name="Sutton G.G."/>
            <person name="Nelson K.E."/>
        </authorList>
    </citation>
    <scope>NUCLEOTIDE SEQUENCE [LARGE SCALE GENOMIC DNA]</scope>
    <source>
        <strain evidence="4 5">F0489</strain>
    </source>
</reference>
<dbReference type="EMBL" id="AKFT01000057">
    <property type="protein sequence ID" value="EJF46549.1"/>
    <property type="molecule type" value="Genomic_DNA"/>
</dbReference>
<dbReference type="eggNOG" id="COG5479">
    <property type="taxonomic scope" value="Bacteria"/>
</dbReference>
<name>J0NHH5_9ACTO</name>
<dbReference type="PATRIC" id="fig|1125718.3.peg.828"/>
<dbReference type="SUPFAM" id="SSF55486">
    <property type="entry name" value="Metalloproteases ('zincins'), catalytic domain"/>
    <property type="match status" value="1"/>
</dbReference>
<evidence type="ECO:0000313" key="4">
    <source>
        <dbReference type="EMBL" id="EJF46549.1"/>
    </source>
</evidence>
<evidence type="ECO:0000313" key="5">
    <source>
        <dbReference type="Proteomes" id="UP000002941"/>
    </source>
</evidence>
<protein>
    <submittedName>
        <fullName evidence="4">PF11350 family protein</fullName>
    </submittedName>
</protein>
<dbReference type="GO" id="GO:0008237">
    <property type="term" value="F:metallopeptidase activity"/>
    <property type="evidence" value="ECO:0007669"/>
    <property type="project" value="InterPro"/>
</dbReference>
<proteinExistence type="predicted"/>
<dbReference type="InterPro" id="IPR022603">
    <property type="entry name" value="DUF3152"/>
</dbReference>
<sequence length="313" mass="33103">MCPSSSRSPRRPVRSSSASTGRYRTDSADSEARTTTRMSGGGARRRRRLVLTEPWKLIRALVILVAVVALVGLGARMWAGRGAGDQAVPASTPGQELAADAEAPASAESDAEAGTGPSQTPAPRVDDQGFAHSDAVGDDTWTVADPVAPSRPGADTVYHYVLRAENGTDVDAAAAASAVESVLNDDRGWRTAEGVSFEQVSDPDSADFVLSIATPPTADALCSPLETASMWNCRSEENVVLNSDRWTYGSPTFSSLDAYHVYVINHEVGHFLGHEHEYCAGAGLKAPTMAQQSRTRDGGCTENGWPTEDNQGP</sequence>
<dbReference type="InterPro" id="IPR024079">
    <property type="entry name" value="MetalloPept_cat_dom_sf"/>
</dbReference>
<feature type="compositionally biased region" description="Low complexity" evidence="1">
    <location>
        <begin position="98"/>
        <end position="108"/>
    </location>
</feature>
<feature type="region of interest" description="Disordered" evidence="1">
    <location>
        <begin position="1"/>
        <end position="45"/>
    </location>
</feature>
<dbReference type="Pfam" id="PF11350">
    <property type="entry name" value="DUF3152"/>
    <property type="match status" value="1"/>
</dbReference>
<feature type="transmembrane region" description="Helical" evidence="2">
    <location>
        <begin position="57"/>
        <end position="79"/>
    </location>
</feature>
<feature type="domain" description="DUF3152" evidence="3">
    <location>
        <begin position="136"/>
        <end position="294"/>
    </location>
</feature>
<evidence type="ECO:0000259" key="3">
    <source>
        <dbReference type="Pfam" id="PF11350"/>
    </source>
</evidence>
<evidence type="ECO:0000256" key="2">
    <source>
        <dbReference type="SAM" id="Phobius"/>
    </source>
</evidence>
<dbReference type="Gene3D" id="3.40.390.10">
    <property type="entry name" value="Collagenase (Catalytic Domain)"/>
    <property type="match status" value="1"/>
</dbReference>
<keyword evidence="2" id="KW-1133">Transmembrane helix</keyword>